<accession>T0KZZ8</accession>
<protein>
    <submittedName>
        <fullName evidence="1">Golgi-to-er vesicle coat component</fullName>
    </submittedName>
</protein>
<dbReference type="OrthoDB" id="10249988at2759"/>
<gene>
    <name evidence="1" type="ORF">NAPIS_ORF01571</name>
</gene>
<evidence type="ECO:0000313" key="2">
    <source>
        <dbReference type="Proteomes" id="UP000053780"/>
    </source>
</evidence>
<sequence>MDIFDIEALLVVDYKGSLLIKKVFNQNVEKMNRIIFKCVTEKDPLFLFENSLVFCCKVDELCTIMVCNVNSNEIMLGYSFDQLNIAIKYIVKKFNKETVYKKYDLLNLLFDSFVYQGIISENKSENLISKLPKRSFEGVEGIKVQKGFASVINNASKSLSRFI</sequence>
<dbReference type="EMBL" id="KE647222">
    <property type="protein sequence ID" value="EQB60857.1"/>
    <property type="molecule type" value="Genomic_DNA"/>
</dbReference>
<reference evidence="1 2" key="1">
    <citation type="journal article" date="2013" name="BMC Genomics">
        <title>Genome sequencing and comparative genomics of honey bee microsporidia, Nosema apis reveal novel insights into host-parasite interactions.</title>
        <authorList>
            <person name="Chen Yp."/>
            <person name="Pettis J.S."/>
            <person name="Zhao Y."/>
            <person name="Liu X."/>
            <person name="Tallon L.J."/>
            <person name="Sadzewicz L.D."/>
            <person name="Li R."/>
            <person name="Zheng H."/>
            <person name="Huang S."/>
            <person name="Zhang X."/>
            <person name="Hamilton M.C."/>
            <person name="Pernal S.F."/>
            <person name="Melathopoulos A.P."/>
            <person name="Yan X."/>
            <person name="Evans J.D."/>
        </authorList>
    </citation>
    <scope>NUCLEOTIDE SEQUENCE [LARGE SCALE GENOMIC DNA]</scope>
    <source>
        <strain evidence="1 2">BRL 01</strain>
    </source>
</reference>
<dbReference type="SUPFAM" id="SSF64356">
    <property type="entry name" value="SNARE-like"/>
    <property type="match status" value="1"/>
</dbReference>
<organism evidence="1 2">
    <name type="scientific">Vairimorpha apis BRL 01</name>
    <dbReference type="NCBI Taxonomy" id="1037528"/>
    <lineage>
        <taxon>Eukaryota</taxon>
        <taxon>Fungi</taxon>
        <taxon>Fungi incertae sedis</taxon>
        <taxon>Microsporidia</taxon>
        <taxon>Nosematidae</taxon>
        <taxon>Vairimorpha</taxon>
    </lineage>
</organism>
<dbReference type="AlphaFoldDB" id="T0KZZ8"/>
<proteinExistence type="predicted"/>
<dbReference type="VEuPathDB" id="MicrosporidiaDB:NAPIS_ORF01571"/>
<dbReference type="Proteomes" id="UP000053780">
    <property type="component" value="Unassembled WGS sequence"/>
</dbReference>
<dbReference type="InterPro" id="IPR011012">
    <property type="entry name" value="Longin-like_dom_sf"/>
</dbReference>
<evidence type="ECO:0000313" key="1">
    <source>
        <dbReference type="EMBL" id="EQB60857.1"/>
    </source>
</evidence>
<dbReference type="HOGENOM" id="CLU_129942_0_0_1"/>
<name>T0KZZ8_9MICR</name>
<keyword evidence="2" id="KW-1185">Reference proteome</keyword>
<dbReference type="Gene3D" id="3.30.450.60">
    <property type="match status" value="1"/>
</dbReference>